<accession>A0A7J4K3L4</accession>
<evidence type="ECO:0000256" key="1">
    <source>
        <dbReference type="SAM" id="Phobius"/>
    </source>
</evidence>
<dbReference type="EMBL" id="JAGVWB010000019">
    <property type="protein sequence ID" value="MBS3058333.1"/>
    <property type="molecule type" value="Genomic_DNA"/>
</dbReference>
<comment type="caution">
    <text evidence="2">The sequence shown here is derived from an EMBL/GenBank/DDBJ whole genome shotgun (WGS) entry which is preliminary data.</text>
</comment>
<protein>
    <submittedName>
        <fullName evidence="2">Uncharacterized protein</fullName>
    </submittedName>
</protein>
<dbReference type="EMBL" id="DUFW01000099">
    <property type="protein sequence ID" value="HIH22076.1"/>
    <property type="molecule type" value="Genomic_DNA"/>
</dbReference>
<sequence length="89" mass="10381">MSRLKRLKKANWEASFRIRKKAIEKLFGLKHPSKVFVYFSQVLIVFLIALGILVWIDPAVNVIPAPLSYFFLLVLLVILAYVQFAFKRK</sequence>
<feature type="transmembrane region" description="Helical" evidence="1">
    <location>
        <begin position="68"/>
        <end position="86"/>
    </location>
</feature>
<evidence type="ECO:0000313" key="5">
    <source>
        <dbReference type="Proteomes" id="UP000590964"/>
    </source>
</evidence>
<dbReference type="Proteomes" id="UP000527315">
    <property type="component" value="Unassembled WGS sequence"/>
</dbReference>
<evidence type="ECO:0000313" key="4">
    <source>
        <dbReference type="EMBL" id="MBS3058333.1"/>
    </source>
</evidence>
<evidence type="ECO:0000313" key="3">
    <source>
        <dbReference type="EMBL" id="HIH33466.1"/>
    </source>
</evidence>
<reference evidence="2" key="1">
    <citation type="journal article" date="2020" name="bioRxiv">
        <title>A rank-normalized archaeal taxonomy based on genome phylogeny resolves widespread incomplete and uneven classifications.</title>
        <authorList>
            <person name="Rinke C."/>
            <person name="Chuvochina M."/>
            <person name="Mussig A.J."/>
            <person name="Chaumeil P.-A."/>
            <person name="Waite D.W."/>
            <person name="Whitman W.B."/>
            <person name="Parks D.H."/>
            <person name="Hugenholtz P."/>
        </authorList>
    </citation>
    <scope>NUCLEOTIDE SEQUENCE</scope>
    <source>
        <strain evidence="3">UBA10036</strain>
        <strain evidence="2">UBA10191</strain>
    </source>
</reference>
<dbReference type="Proteomes" id="UP000680185">
    <property type="component" value="Unassembled WGS sequence"/>
</dbReference>
<reference evidence="4" key="2">
    <citation type="submission" date="2021-03" db="EMBL/GenBank/DDBJ databases">
        <authorList>
            <person name="Jaffe A."/>
        </authorList>
    </citation>
    <scope>NUCLEOTIDE SEQUENCE</scope>
    <source>
        <strain evidence="4">RIFCSPLOWO2_01_FULL_43_13</strain>
    </source>
</reference>
<dbReference type="Proteomes" id="UP000590964">
    <property type="component" value="Unassembled WGS sequence"/>
</dbReference>
<gene>
    <name evidence="2" type="ORF">HA222_05475</name>
    <name evidence="3" type="ORF">HA227_04400</name>
    <name evidence="4" type="ORF">J4478_02940</name>
</gene>
<keyword evidence="1" id="KW-1133">Transmembrane helix</keyword>
<keyword evidence="1" id="KW-0472">Membrane</keyword>
<organism evidence="2 5">
    <name type="scientific">Candidatus Iainarchaeum sp</name>
    <dbReference type="NCBI Taxonomy" id="3101447"/>
    <lineage>
        <taxon>Archaea</taxon>
        <taxon>Candidatus Iainarchaeota</taxon>
        <taxon>Candidatus Iainarchaeia</taxon>
        <taxon>Candidatus Iainarchaeales</taxon>
        <taxon>Candidatus Iainarchaeaceae</taxon>
        <taxon>Candidatus Iainarchaeum</taxon>
    </lineage>
</organism>
<name>A0A7J4K3L4_9ARCH</name>
<evidence type="ECO:0000313" key="2">
    <source>
        <dbReference type="EMBL" id="HIH22076.1"/>
    </source>
</evidence>
<dbReference type="EMBL" id="DUFJ01000096">
    <property type="protein sequence ID" value="HIH33466.1"/>
    <property type="molecule type" value="Genomic_DNA"/>
</dbReference>
<keyword evidence="1" id="KW-0812">Transmembrane</keyword>
<dbReference type="AlphaFoldDB" id="A0A7J4K3L4"/>
<proteinExistence type="predicted"/>
<reference evidence="4" key="3">
    <citation type="submission" date="2021-05" db="EMBL/GenBank/DDBJ databases">
        <title>Protein family content uncovers lineage relationships and bacterial pathway maintenance mechanisms in DPANN archaea.</title>
        <authorList>
            <person name="Castelle C.J."/>
            <person name="Meheust R."/>
            <person name="Jaffe A.L."/>
            <person name="Seitz K."/>
            <person name="Gong X."/>
            <person name="Baker B.J."/>
            <person name="Banfield J.F."/>
        </authorList>
    </citation>
    <scope>NUCLEOTIDE SEQUENCE</scope>
    <source>
        <strain evidence="4">RIFCSPLOWO2_01_FULL_43_13</strain>
    </source>
</reference>
<feature type="transmembrane region" description="Helical" evidence="1">
    <location>
        <begin position="35"/>
        <end position="56"/>
    </location>
</feature>